<sequence>MSQWDDIARRFHASKSTFSNITKQWITYMSVKLSLLVASPSWKTFKYTLPQKFKQKYRNCRIIIDCTEFYTDPQQSLANKSMLFAIQQNFSFIYNTIIPMIILLNKESQKTTSPGNQSRQKQPVQAKTTSPGKNNQAKTTSPGKNNQSRQPVQAKLSFVPLRLNSDRQAIIDDALLKLLVGKIEAVEDPSSVEMEVVEGPSSVEIEAVVEPSSLEIEAVEDPSQWGVSNRMS</sequence>
<reference evidence="2" key="1">
    <citation type="submission" date="2022-11" db="EMBL/GenBank/DDBJ databases">
        <title>Centuries of genome instability and evolution in soft-shell clam transmissible cancer (bioRxiv).</title>
        <authorList>
            <person name="Hart S.F.M."/>
            <person name="Yonemitsu M.A."/>
            <person name="Giersch R.M."/>
            <person name="Beal B.F."/>
            <person name="Arriagada G."/>
            <person name="Davis B.W."/>
            <person name="Ostrander E.A."/>
            <person name="Goff S.P."/>
            <person name="Metzger M.J."/>
        </authorList>
    </citation>
    <scope>NUCLEOTIDE SEQUENCE</scope>
    <source>
        <strain evidence="2">MELC-2E11</strain>
        <tissue evidence="2">Siphon/mantle</tissue>
    </source>
</reference>
<evidence type="ECO:0000313" key="2">
    <source>
        <dbReference type="EMBL" id="WAR27058.1"/>
    </source>
</evidence>
<dbReference type="Proteomes" id="UP001164746">
    <property type="component" value="Chromosome 14"/>
</dbReference>
<gene>
    <name evidence="2" type="ORF">MAR_012762</name>
</gene>
<feature type="region of interest" description="Disordered" evidence="1">
    <location>
        <begin position="110"/>
        <end position="151"/>
    </location>
</feature>
<accession>A0ABY7FXW5</accession>
<protein>
    <submittedName>
        <fullName evidence="2">Uncharacterized protein</fullName>
    </submittedName>
</protein>
<dbReference type="EMBL" id="CP111025">
    <property type="protein sequence ID" value="WAR27058.1"/>
    <property type="molecule type" value="Genomic_DNA"/>
</dbReference>
<organism evidence="2 3">
    <name type="scientific">Mya arenaria</name>
    <name type="common">Soft-shell clam</name>
    <dbReference type="NCBI Taxonomy" id="6604"/>
    <lineage>
        <taxon>Eukaryota</taxon>
        <taxon>Metazoa</taxon>
        <taxon>Spiralia</taxon>
        <taxon>Lophotrochozoa</taxon>
        <taxon>Mollusca</taxon>
        <taxon>Bivalvia</taxon>
        <taxon>Autobranchia</taxon>
        <taxon>Heteroconchia</taxon>
        <taxon>Euheterodonta</taxon>
        <taxon>Imparidentia</taxon>
        <taxon>Neoheterodontei</taxon>
        <taxon>Myida</taxon>
        <taxon>Myoidea</taxon>
        <taxon>Myidae</taxon>
        <taxon>Mya</taxon>
    </lineage>
</organism>
<dbReference type="PANTHER" id="PTHR23080:SF143">
    <property type="entry name" value="SI:DKEY-56D12.4"/>
    <property type="match status" value="1"/>
</dbReference>
<name>A0ABY7FXW5_MYAAR</name>
<evidence type="ECO:0000256" key="1">
    <source>
        <dbReference type="SAM" id="MobiDB-lite"/>
    </source>
</evidence>
<keyword evidence="3" id="KW-1185">Reference proteome</keyword>
<proteinExistence type="predicted"/>
<dbReference type="PANTHER" id="PTHR23080">
    <property type="entry name" value="THAP DOMAIN PROTEIN"/>
    <property type="match status" value="1"/>
</dbReference>
<feature type="non-terminal residue" evidence="2">
    <location>
        <position position="1"/>
    </location>
</feature>
<evidence type="ECO:0000313" key="3">
    <source>
        <dbReference type="Proteomes" id="UP001164746"/>
    </source>
</evidence>